<evidence type="ECO:0000256" key="1">
    <source>
        <dbReference type="SAM" id="Phobius"/>
    </source>
</evidence>
<dbReference type="SUPFAM" id="SSF117892">
    <property type="entry name" value="Band 7/SPFH domain"/>
    <property type="match status" value="1"/>
</dbReference>
<evidence type="ECO:0000313" key="3">
    <source>
        <dbReference type="EMBL" id="MBM6754303.1"/>
    </source>
</evidence>
<evidence type="ECO:0000313" key="4">
    <source>
        <dbReference type="Proteomes" id="UP000776629"/>
    </source>
</evidence>
<reference evidence="3 4" key="1">
    <citation type="journal article" date="2021" name="Sci. Rep.">
        <title>The distribution of antibiotic resistance genes in chicken gut microbiota commensals.</title>
        <authorList>
            <person name="Juricova H."/>
            <person name="Matiasovicova J."/>
            <person name="Kubasova T."/>
            <person name="Cejkova D."/>
            <person name="Rychlik I."/>
        </authorList>
    </citation>
    <scope>NUCLEOTIDE SEQUENCE [LARGE SCALE GENOMIC DNA]</scope>
    <source>
        <strain evidence="3 4">An810</strain>
    </source>
</reference>
<organism evidence="3 4">
    <name type="scientific">Limosilactobacillus alvi</name>
    <dbReference type="NCBI Taxonomy" id="990412"/>
    <lineage>
        <taxon>Bacteria</taxon>
        <taxon>Bacillati</taxon>
        <taxon>Bacillota</taxon>
        <taxon>Bacilli</taxon>
        <taxon>Lactobacillales</taxon>
        <taxon>Lactobacillaceae</taxon>
        <taxon>Limosilactobacillus</taxon>
    </lineage>
</organism>
<name>A0ABS2EPH9_9LACO</name>
<gene>
    <name evidence="3" type="ORF">H5993_05980</name>
</gene>
<accession>A0ABS2EPH9</accession>
<keyword evidence="1" id="KW-1133">Transmembrane helix</keyword>
<dbReference type="InterPro" id="IPR001107">
    <property type="entry name" value="Band_7"/>
</dbReference>
<keyword evidence="1" id="KW-0472">Membrane</keyword>
<feature type="transmembrane region" description="Helical" evidence="1">
    <location>
        <begin position="12"/>
        <end position="30"/>
    </location>
</feature>
<dbReference type="CDD" id="cd03402">
    <property type="entry name" value="SPFH_like_u2"/>
    <property type="match status" value="1"/>
</dbReference>
<keyword evidence="1" id="KW-0812">Transmembrane</keyword>
<proteinExistence type="predicted"/>
<evidence type="ECO:0000259" key="2">
    <source>
        <dbReference type="SMART" id="SM00244"/>
    </source>
</evidence>
<dbReference type="SMART" id="SM00244">
    <property type="entry name" value="PHB"/>
    <property type="match status" value="1"/>
</dbReference>
<keyword evidence="4" id="KW-1185">Reference proteome</keyword>
<dbReference type="PANTHER" id="PTHR43446">
    <property type="entry name" value="MEMBRANE PROTEIN-RELATED"/>
    <property type="match status" value="1"/>
</dbReference>
<dbReference type="Pfam" id="PF01145">
    <property type="entry name" value="Band_7"/>
    <property type="match status" value="1"/>
</dbReference>
<comment type="caution">
    <text evidence="3">The sequence shown here is derived from an EMBL/GenBank/DDBJ whole genome shotgun (WGS) entry which is preliminary data.</text>
</comment>
<feature type="transmembrane region" description="Helical" evidence="1">
    <location>
        <begin position="36"/>
        <end position="54"/>
    </location>
</feature>
<dbReference type="RefSeq" id="WP_204776642.1">
    <property type="nucleotide sequence ID" value="NZ_JACJJQ010000024.1"/>
</dbReference>
<dbReference type="Gene3D" id="3.30.479.30">
    <property type="entry name" value="Band 7 domain"/>
    <property type="match status" value="1"/>
</dbReference>
<dbReference type="Proteomes" id="UP000776629">
    <property type="component" value="Unassembled WGS sequence"/>
</dbReference>
<dbReference type="InterPro" id="IPR036013">
    <property type="entry name" value="Band_7/SPFH_dom_sf"/>
</dbReference>
<feature type="domain" description="Band 7" evidence="2">
    <location>
        <begin position="49"/>
        <end position="214"/>
    </location>
</feature>
<protein>
    <submittedName>
        <fullName evidence="3">SPFH domain-containing protein</fullName>
    </submittedName>
</protein>
<sequence>MKEKTVFHVNGYLGLMLALVLLGIGGWFVYLQRMVLGILLILLGLLTGSSLTVIQPNTAKVITFFGNYLGTIRDAGLFLTVPLTNKDTISLRVRNFNSQVLKVNDLKGNPIEIAAVIVFKVVDTAQALFAVDDYEEFVEIQSESAIRHVASEYPYDTFEDEGALTLRGNATEVSAKLTQELQARLQVAGVEVMETRLTHLAYATEIASAMLQKQQSAAILAARQTIVDGAVSIVEDAVERLTKELDLNLSDADRLAIINNILVAIISERGTQPVIETGQQK</sequence>
<dbReference type="EMBL" id="JACJJQ010000024">
    <property type="protein sequence ID" value="MBM6754303.1"/>
    <property type="molecule type" value="Genomic_DNA"/>
</dbReference>
<dbReference type="PANTHER" id="PTHR43446:SF1">
    <property type="entry name" value="BAND 7 DOMAIN-CONTAINING PROTEIN"/>
    <property type="match status" value="1"/>
</dbReference>